<feature type="region of interest" description="Disordered" evidence="5">
    <location>
        <begin position="482"/>
        <end position="523"/>
    </location>
</feature>
<feature type="compositionally biased region" description="Polar residues" evidence="5">
    <location>
        <begin position="784"/>
        <end position="798"/>
    </location>
</feature>
<evidence type="ECO:0000259" key="6">
    <source>
        <dbReference type="PROSITE" id="PS50089"/>
    </source>
</evidence>
<feature type="compositionally biased region" description="Pro residues" evidence="5">
    <location>
        <begin position="699"/>
        <end position="722"/>
    </location>
</feature>
<dbReference type="PANTHER" id="PTHR45969">
    <property type="entry name" value="RING ZINC FINGER PROTEIN-RELATED"/>
    <property type="match status" value="1"/>
</dbReference>
<dbReference type="CDD" id="cd16454">
    <property type="entry name" value="RING-H2_PA-TM-RING"/>
    <property type="match status" value="1"/>
</dbReference>
<evidence type="ECO:0000256" key="2">
    <source>
        <dbReference type="ARBA" id="ARBA00022771"/>
    </source>
</evidence>
<feature type="compositionally biased region" description="Gly residues" evidence="5">
    <location>
        <begin position="943"/>
        <end position="953"/>
    </location>
</feature>
<feature type="compositionally biased region" description="Basic and acidic residues" evidence="5">
    <location>
        <begin position="167"/>
        <end position="235"/>
    </location>
</feature>
<feature type="compositionally biased region" description="Low complexity" evidence="5">
    <location>
        <begin position="879"/>
        <end position="896"/>
    </location>
</feature>
<feature type="region of interest" description="Disordered" evidence="5">
    <location>
        <begin position="137"/>
        <end position="302"/>
    </location>
</feature>
<feature type="compositionally biased region" description="Basic and acidic residues" evidence="5">
    <location>
        <begin position="563"/>
        <end position="573"/>
    </location>
</feature>
<dbReference type="VEuPathDB" id="CryptoDB:Cvel_3614"/>
<evidence type="ECO:0000256" key="3">
    <source>
        <dbReference type="ARBA" id="ARBA00022833"/>
    </source>
</evidence>
<dbReference type="InterPro" id="IPR013083">
    <property type="entry name" value="Znf_RING/FYVE/PHD"/>
</dbReference>
<feature type="compositionally biased region" description="Low complexity" evidence="5">
    <location>
        <begin position="549"/>
        <end position="561"/>
    </location>
</feature>
<dbReference type="PROSITE" id="PS50089">
    <property type="entry name" value="ZF_RING_2"/>
    <property type="match status" value="1"/>
</dbReference>
<feature type="region of interest" description="Disordered" evidence="5">
    <location>
        <begin position="1"/>
        <end position="79"/>
    </location>
</feature>
<keyword evidence="1" id="KW-0479">Metal-binding</keyword>
<feature type="compositionally biased region" description="Basic and acidic residues" evidence="5">
    <location>
        <begin position="250"/>
        <end position="267"/>
    </location>
</feature>
<dbReference type="SUPFAM" id="SSF57850">
    <property type="entry name" value="RING/U-box"/>
    <property type="match status" value="1"/>
</dbReference>
<name>A0A0G4FQB3_9ALVE</name>
<dbReference type="PANTHER" id="PTHR45969:SF69">
    <property type="entry name" value="FINGER DOMAIN PROTEIN, PUTATIVE (AFU_ORTHOLOGUE AFUA_3G12190)-RELATED"/>
    <property type="match status" value="1"/>
</dbReference>
<feature type="compositionally biased region" description="Low complexity" evidence="5">
    <location>
        <begin position="504"/>
        <end position="516"/>
    </location>
</feature>
<accession>A0A0G4FQB3</accession>
<dbReference type="AlphaFoldDB" id="A0A0G4FQB3"/>
<feature type="region of interest" description="Disordered" evidence="5">
    <location>
        <begin position="536"/>
        <end position="654"/>
    </location>
</feature>
<proteinExistence type="predicted"/>
<feature type="compositionally biased region" description="Polar residues" evidence="5">
    <location>
        <begin position="679"/>
        <end position="690"/>
    </location>
</feature>
<evidence type="ECO:0000256" key="4">
    <source>
        <dbReference type="PROSITE-ProRule" id="PRU00175"/>
    </source>
</evidence>
<feature type="compositionally biased region" description="Polar residues" evidence="5">
    <location>
        <begin position="1"/>
        <end position="26"/>
    </location>
</feature>
<feature type="compositionally biased region" description="Low complexity" evidence="5">
    <location>
        <begin position="583"/>
        <end position="595"/>
    </location>
</feature>
<feature type="domain" description="RING-type" evidence="6">
    <location>
        <begin position="366"/>
        <end position="407"/>
    </location>
</feature>
<dbReference type="GO" id="GO:0016567">
    <property type="term" value="P:protein ubiquitination"/>
    <property type="evidence" value="ECO:0007669"/>
    <property type="project" value="TreeGrafter"/>
</dbReference>
<feature type="compositionally biased region" description="Basic and acidic residues" evidence="5">
    <location>
        <begin position="47"/>
        <end position="68"/>
    </location>
</feature>
<dbReference type="InterPro" id="IPR001841">
    <property type="entry name" value="Znf_RING"/>
</dbReference>
<sequence>MRPSGQESPTFRCQSCQTHLDSSSNGMRCPACPSSSSSKEGPSAVRVEGEGRDDPSRSLEEASSEDHQSGASASVEGRRVLFGGGVEGVVVEERRRWYHDWREVPVSEMELLKRENGGRTPRFPVERPSFEMIVRFPSPNSLQGSSPELQEVETGGREGEALGGVRDGVETGGREGEALGEVRDGVETGGREGRGVEALGEVRDGVETGGREGRGMEALGEVRDGMETRGREREAGSSGGSEIGSASGVEDERASSGSGEDRCRHEASPGTPLSLRGHIYPPASGGLSERGDSEQSNSISRVERERLRARGLEREGSRHTLAIPWYRVRRLSAGVFSSYPDARRELCCLILSYPQTARSDTPETSCNICQEDYRSMDKVLVLPCNHFWHTVCIAKWLGKNESCPICRQTFPGIYGDLRNSRILNQSVVDQIEPTEDESNTRLRSLGMIIGLRYSGMIIERMRDRYSGLLQVRRIPFSGVPPLRADVDHREQRGVGAGRRGGRVGASPAADNAPSSSLTLRRSPAESFIVRRGVGGERRVGAGRRGGRVGASPAADNAPSSSRTDVRGGGERRVGAGRRGGRVGASPAADNAPSSSRTDVRGGGERRVGEGARGGRVGASPAADNAPSSSRTDVRRGGGETRIAAASSRVAQRERNSLSSFFRRFNRDVPDLTHIHRTSIPKNLTQQSLSLSVPERPPERPIPPPKSSSPQTPSPPNRAPPKNRPSSTTPSLPSPIPSTPPLSPREDPSASNTICRVPERRKRQTTRPVLSLSATEARTETRTEMISNNTRQCPPSVLSSPRPREHALTGVKERTSAGILSRTPDAREVQSQPESDTECLISHPPTNLEQTALRGRSPVPPLQISDSTLPFQKTPPPEVPSASSSSLPAISASSQPSVTVPGRPEGSSGVLEIPLAGLCPSSAAGVNKGSLLTEGRQRGPDAGSSGGHGEGLHGGPVIPEQGSGRPSGAAQIESQSNACDEFEKVSQEGPEAQVGAHSGF</sequence>
<dbReference type="GO" id="GO:0008270">
    <property type="term" value="F:zinc ion binding"/>
    <property type="evidence" value="ECO:0007669"/>
    <property type="project" value="UniProtKB-KW"/>
</dbReference>
<feature type="compositionally biased region" description="Low complexity" evidence="5">
    <location>
        <begin position="617"/>
        <end position="629"/>
    </location>
</feature>
<feature type="compositionally biased region" description="Pro residues" evidence="5">
    <location>
        <begin position="731"/>
        <end position="742"/>
    </location>
</feature>
<gene>
    <name evidence="7" type="ORF">Cvel_3614</name>
</gene>
<keyword evidence="3" id="KW-0862">Zinc</keyword>
<evidence type="ECO:0000256" key="5">
    <source>
        <dbReference type="SAM" id="MobiDB-lite"/>
    </source>
</evidence>
<keyword evidence="2 4" id="KW-0863">Zinc-finger</keyword>
<protein>
    <recommendedName>
        <fullName evidence="6">RING-type domain-containing protein</fullName>
    </recommendedName>
</protein>
<dbReference type="EMBL" id="CDMZ01000539">
    <property type="protein sequence ID" value="CEM16470.1"/>
    <property type="molecule type" value="Genomic_DNA"/>
</dbReference>
<dbReference type="GO" id="GO:0061630">
    <property type="term" value="F:ubiquitin protein ligase activity"/>
    <property type="evidence" value="ECO:0007669"/>
    <property type="project" value="TreeGrafter"/>
</dbReference>
<dbReference type="Pfam" id="PF13639">
    <property type="entry name" value="zf-RING_2"/>
    <property type="match status" value="1"/>
</dbReference>
<feature type="region of interest" description="Disordered" evidence="5">
    <location>
        <begin position="675"/>
        <end position="999"/>
    </location>
</feature>
<organism evidence="7">
    <name type="scientific">Chromera velia CCMP2878</name>
    <dbReference type="NCBI Taxonomy" id="1169474"/>
    <lineage>
        <taxon>Eukaryota</taxon>
        <taxon>Sar</taxon>
        <taxon>Alveolata</taxon>
        <taxon>Colpodellida</taxon>
        <taxon>Chromeraceae</taxon>
        <taxon>Chromera</taxon>
    </lineage>
</organism>
<dbReference type="Gene3D" id="3.30.40.10">
    <property type="entry name" value="Zinc/RING finger domain, C3HC4 (zinc finger)"/>
    <property type="match status" value="1"/>
</dbReference>
<dbReference type="SMART" id="SM00184">
    <property type="entry name" value="RING"/>
    <property type="match status" value="1"/>
</dbReference>
<evidence type="ECO:0000313" key="7">
    <source>
        <dbReference type="EMBL" id="CEM16470.1"/>
    </source>
</evidence>
<feature type="compositionally biased region" description="Polar residues" evidence="5">
    <location>
        <begin position="138"/>
        <end position="148"/>
    </location>
</feature>
<evidence type="ECO:0000256" key="1">
    <source>
        <dbReference type="ARBA" id="ARBA00022723"/>
    </source>
</evidence>
<feature type="compositionally biased region" description="Basic and acidic residues" evidence="5">
    <location>
        <begin position="597"/>
        <end position="609"/>
    </location>
</feature>
<feature type="compositionally biased region" description="Basic and acidic residues" evidence="5">
    <location>
        <begin position="801"/>
        <end position="814"/>
    </location>
</feature>
<reference evidence="7" key="1">
    <citation type="submission" date="2014-11" db="EMBL/GenBank/DDBJ databases">
        <authorList>
            <person name="Otto D Thomas"/>
            <person name="Naeem Raeece"/>
        </authorList>
    </citation>
    <scope>NUCLEOTIDE SEQUENCE</scope>
</reference>